<evidence type="ECO:0000313" key="3">
    <source>
        <dbReference type="Proteomes" id="UP001500503"/>
    </source>
</evidence>
<dbReference type="EMBL" id="BAABHF010000022">
    <property type="protein sequence ID" value="GAA4496706.1"/>
    <property type="molecule type" value="Genomic_DNA"/>
</dbReference>
<dbReference type="RefSeq" id="WP_345465591.1">
    <property type="nucleotide sequence ID" value="NZ_BAABHF010000022.1"/>
</dbReference>
<keyword evidence="1" id="KW-1133">Transmembrane helix</keyword>
<comment type="caution">
    <text evidence="2">The sequence shown here is derived from an EMBL/GenBank/DDBJ whole genome shotgun (WGS) entry which is preliminary data.</text>
</comment>
<keyword evidence="3" id="KW-1185">Reference proteome</keyword>
<organism evidence="2 3">
    <name type="scientific">Actinoallomurus oryzae</name>
    <dbReference type="NCBI Taxonomy" id="502180"/>
    <lineage>
        <taxon>Bacteria</taxon>
        <taxon>Bacillati</taxon>
        <taxon>Actinomycetota</taxon>
        <taxon>Actinomycetes</taxon>
        <taxon>Streptosporangiales</taxon>
        <taxon>Thermomonosporaceae</taxon>
        <taxon>Actinoallomurus</taxon>
    </lineage>
</organism>
<keyword evidence="1" id="KW-0472">Membrane</keyword>
<protein>
    <recommendedName>
        <fullName evidence="4">Acyltransferase</fullName>
    </recommendedName>
</protein>
<evidence type="ECO:0000256" key="1">
    <source>
        <dbReference type="SAM" id="Phobius"/>
    </source>
</evidence>
<keyword evidence="1" id="KW-0812">Transmembrane</keyword>
<feature type="transmembrane region" description="Helical" evidence="1">
    <location>
        <begin position="75"/>
        <end position="93"/>
    </location>
</feature>
<sequence>MGAGPDFADVYLGLGDRPADWSGPSRPDLQFGHLWFIQNLLAYSLLYLLCRQAARLLSRGRDGARPARPVPGHRALILLTLAVAAATYVIRLRHPLDTWVPVLDFLQVEPARVPQYATFFTLGVLAGRYGWLERFPARTGWIWLAGGLGGSALLYAVGSDAPCFIVHLPLVVVLQYAPAGRGLPALAAWGLVSVVAVVTAFPLAAGLRRLPGARRVL</sequence>
<reference evidence="3" key="1">
    <citation type="journal article" date="2019" name="Int. J. Syst. Evol. Microbiol.">
        <title>The Global Catalogue of Microorganisms (GCM) 10K type strain sequencing project: providing services to taxonomists for standard genome sequencing and annotation.</title>
        <authorList>
            <consortium name="The Broad Institute Genomics Platform"/>
            <consortium name="The Broad Institute Genome Sequencing Center for Infectious Disease"/>
            <person name="Wu L."/>
            <person name="Ma J."/>
        </authorList>
    </citation>
    <scope>NUCLEOTIDE SEQUENCE [LARGE SCALE GENOMIC DNA]</scope>
    <source>
        <strain evidence="3">JCM 17933</strain>
    </source>
</reference>
<dbReference type="InterPro" id="IPR050623">
    <property type="entry name" value="Glucan_succinyl_AcylTrfase"/>
</dbReference>
<evidence type="ECO:0008006" key="4">
    <source>
        <dbReference type="Google" id="ProtNLM"/>
    </source>
</evidence>
<feature type="transmembrane region" description="Helical" evidence="1">
    <location>
        <begin position="113"/>
        <end position="131"/>
    </location>
</feature>
<proteinExistence type="predicted"/>
<feature type="transmembrane region" description="Helical" evidence="1">
    <location>
        <begin position="34"/>
        <end position="54"/>
    </location>
</feature>
<gene>
    <name evidence="2" type="ORF">GCM10023191_039160</name>
</gene>
<evidence type="ECO:0000313" key="2">
    <source>
        <dbReference type="EMBL" id="GAA4496706.1"/>
    </source>
</evidence>
<dbReference type="Proteomes" id="UP001500503">
    <property type="component" value="Unassembled WGS sequence"/>
</dbReference>
<name>A0ABP8Q3I3_9ACTN</name>
<accession>A0ABP8Q3I3</accession>
<dbReference type="PANTHER" id="PTHR36927">
    <property type="entry name" value="BLR4337 PROTEIN"/>
    <property type="match status" value="1"/>
</dbReference>
<feature type="transmembrane region" description="Helical" evidence="1">
    <location>
        <begin position="186"/>
        <end position="207"/>
    </location>
</feature>